<name>A0A067KYV8_JATCU</name>
<sequence>METISLSCFRPIWNKHNYQLEDNLDPLKYAFNQLKNKKENIKIRIKREASPYKERTYRVTDWLYRADRLEAEIEKVIAEGQEELLRREPRCCCANCFYNSSSEVGKRVWEKLNSVNQILIEGNFDFVVQRTPHDFVDLINVEATVDFESGLDDVWRCVEDDSFRIIGIYGMAGIGKTTLLKKIKDELLIRRQDFEKVIWVKVSREANVGAIQNVIRKQFSISNDTWKSTNMRDKTMAMERLLGSRKFILLLDDVWDRLDLLKLGVPLSNQNGIKVIFTTRSERVCDEMEAQVKLKLKCLSREEALKLFLIKVGVDHSHPMKYVADTINAEFCQGLPLALVAVGQAMAKMSNRKLWVTRTLQTYPPMLPGMDHIFRIIEPSFESLDDDTLKDCFIYISMLPNMIRKDELIKLWVGERILDMSTKNLGDYIIKRLKESCLLEVDELSDIFWMHGIIRAFGLWLGRERGKKENAFLVQERRLEKWTEAVRISIYDQNDDVLLPLCPCPQLHTLLIRNSEISALPMEWPSMSSLGVLDLSKNKRLVELPSSIGSLSNLQYLNISFTNIKELPVETKNLANLKLLLMDYTEKFQVIPKRLISSFPSLQAFNKLGNEIFDDTVLLEELESIERLVDISVSLFSYLAVEKMLNSSRLLSWIRNLSIKQVEKLKIPISVLSRMVHLKELVIENCEYLRFESDNTQYYVLNFQSLQIRGCSKIQDLQWLIFAPRIRTLDLRNCESLLEIVGGDFKSEEIKEIDERLGILSNLKKLHLGDLPHLHQICHQALQFPVLVNVVVIACPSLVELPFHLHSAKRLSDIKGSKSWWDRLKWKDVPTREVFQCKFQDVFGAGQETHVSGTAPSHMDRQQELKPLSIESSTEVGCEASPPHSVSHTDITPSKTKGKGKGKGKSMLKSPIGNRRKSVLDRQAEVTPSDTKGKWALKSLIGIKEKSILERRTEFAPSSTKEEKLMLESLVGIKRLGSNWPKSFTFKELVVATSSFSDVNQLGMGGFGTVYKGILSSGQVVAIKKFSNSYRSVDKEFWVEIEIISRIHHRNIIKLIGYCQNKDNKLIVYEYLPNYSLGSHLHGEKKPTINWSTRMQIALGSAKGLAYLHDDCEPRIIHRNIKPNNILLDHNFEPKISGFELALSFQDSDSEIDMEPIAGTMGYLAPEYALSGVVTVKVDVYSFGVVLLELVTGKKANMRESYDHVGLVSWVKSLFRGGLKTGDYYAFIDPKLQDYDEYEMDRMIYCAAACVYKPANLRPEMNQIVEALRGNIPLASIWHAEDDAFLSDRPPYESQFRAGSVGRDEIHETPIPSPARSTGSGGRDEIYEVQEYLR</sequence>
<dbReference type="Pfam" id="PF23598">
    <property type="entry name" value="LRR_14"/>
    <property type="match status" value="1"/>
</dbReference>
<reference evidence="21 22" key="1">
    <citation type="journal article" date="2014" name="PLoS ONE">
        <title>Global Analysis of Gene Expression Profiles in Physic Nut (Jatropha curcas L.) Seedlings Exposed to Salt Stress.</title>
        <authorList>
            <person name="Zhang L."/>
            <person name="Zhang C."/>
            <person name="Wu P."/>
            <person name="Chen Y."/>
            <person name="Li M."/>
            <person name="Jiang H."/>
            <person name="Wu G."/>
        </authorList>
    </citation>
    <scope>NUCLEOTIDE SEQUENCE [LARGE SCALE GENOMIC DNA]</scope>
    <source>
        <strain evidence="22">cv. GZQX0401</strain>
        <tissue evidence="21">Young leaves</tissue>
    </source>
</reference>
<dbReference type="FunFam" id="1.10.510.10:FF:000468">
    <property type="entry name" value="PTI1-like tyrosine-protein kinase 3"/>
    <property type="match status" value="1"/>
</dbReference>
<evidence type="ECO:0000256" key="16">
    <source>
        <dbReference type="ARBA" id="ARBA00047899"/>
    </source>
</evidence>
<evidence type="ECO:0000256" key="8">
    <source>
        <dbReference type="ARBA" id="ARBA00022737"/>
    </source>
</evidence>
<feature type="binding site" evidence="18">
    <location>
        <position position="1025"/>
    </location>
    <ligand>
        <name>ATP</name>
        <dbReference type="ChEBI" id="CHEBI:30616"/>
    </ligand>
</feature>
<dbReference type="PRINTS" id="PR00364">
    <property type="entry name" value="DISEASERSIST"/>
</dbReference>
<evidence type="ECO:0000256" key="5">
    <source>
        <dbReference type="ARBA" id="ARBA00022679"/>
    </source>
</evidence>
<evidence type="ECO:0000256" key="6">
    <source>
        <dbReference type="ARBA" id="ARBA00022692"/>
    </source>
</evidence>
<dbReference type="InterPro" id="IPR055414">
    <property type="entry name" value="LRR_R13L4/SHOC2-like"/>
</dbReference>
<dbReference type="InterPro" id="IPR032675">
    <property type="entry name" value="LRR_dom_sf"/>
</dbReference>
<evidence type="ECO:0000256" key="18">
    <source>
        <dbReference type="PROSITE-ProRule" id="PRU10141"/>
    </source>
</evidence>
<dbReference type="SUPFAM" id="SSF52058">
    <property type="entry name" value="L domain-like"/>
    <property type="match status" value="1"/>
</dbReference>
<keyword evidence="5" id="KW-0808">Transferase</keyword>
<dbReference type="Pfam" id="PF00069">
    <property type="entry name" value="Pkinase"/>
    <property type="match status" value="1"/>
</dbReference>
<keyword evidence="15" id="KW-1015">Disulfide bond</keyword>
<dbReference type="PANTHER" id="PTHR47982">
    <property type="entry name" value="PROLINE-RICH RECEPTOR-LIKE PROTEIN KINASE PERK4"/>
    <property type="match status" value="1"/>
</dbReference>
<evidence type="ECO:0000256" key="7">
    <source>
        <dbReference type="ARBA" id="ARBA00022729"/>
    </source>
</evidence>
<dbReference type="InterPro" id="IPR003593">
    <property type="entry name" value="AAA+_ATPase"/>
</dbReference>
<dbReference type="CDD" id="cd14066">
    <property type="entry name" value="STKc_IRAK"/>
    <property type="match status" value="1"/>
</dbReference>
<dbReference type="Gene3D" id="3.40.50.300">
    <property type="entry name" value="P-loop containing nucleotide triphosphate hydrolases"/>
    <property type="match status" value="1"/>
</dbReference>
<dbReference type="KEGG" id="jcu:105634805"/>
<dbReference type="SUPFAM" id="SSF56112">
    <property type="entry name" value="Protein kinase-like (PK-like)"/>
    <property type="match status" value="1"/>
</dbReference>
<dbReference type="InterPro" id="IPR042197">
    <property type="entry name" value="Apaf_helical"/>
</dbReference>
<dbReference type="SMART" id="SM00382">
    <property type="entry name" value="AAA"/>
    <property type="match status" value="1"/>
</dbReference>
<keyword evidence="11" id="KW-0611">Plant defense</keyword>
<dbReference type="GO" id="GO:0051707">
    <property type="term" value="P:response to other organism"/>
    <property type="evidence" value="ECO:0007669"/>
    <property type="project" value="UniProtKB-ARBA"/>
</dbReference>
<dbReference type="Gene3D" id="3.80.10.10">
    <property type="entry name" value="Ribonuclease Inhibitor"/>
    <property type="match status" value="1"/>
</dbReference>
<dbReference type="Gene3D" id="1.10.8.430">
    <property type="entry name" value="Helical domain of apoptotic protease-activating factors"/>
    <property type="match status" value="1"/>
</dbReference>
<dbReference type="GO" id="GO:0005524">
    <property type="term" value="F:ATP binding"/>
    <property type="evidence" value="ECO:0007669"/>
    <property type="project" value="UniProtKB-UniRule"/>
</dbReference>
<keyword evidence="12 18" id="KW-0067">ATP-binding</keyword>
<evidence type="ECO:0000256" key="15">
    <source>
        <dbReference type="ARBA" id="ARBA00023157"/>
    </source>
</evidence>
<accession>A0A067KYV8</accession>
<dbReference type="InterPro" id="IPR000719">
    <property type="entry name" value="Prot_kinase_dom"/>
</dbReference>
<feature type="region of interest" description="Disordered" evidence="19">
    <location>
        <begin position="1303"/>
        <end position="1325"/>
    </location>
</feature>
<feature type="compositionally biased region" description="Polar residues" evidence="19">
    <location>
        <begin position="884"/>
        <end position="894"/>
    </location>
</feature>
<dbReference type="FunFam" id="3.40.50.300:FF:001091">
    <property type="entry name" value="Probable disease resistance protein At1g61300"/>
    <property type="match status" value="1"/>
</dbReference>
<dbReference type="EC" id="2.7.11.1" evidence="2"/>
<evidence type="ECO:0000256" key="10">
    <source>
        <dbReference type="ARBA" id="ARBA00022777"/>
    </source>
</evidence>
<evidence type="ECO:0000259" key="20">
    <source>
        <dbReference type="PROSITE" id="PS50011"/>
    </source>
</evidence>
<dbReference type="InterPro" id="IPR027417">
    <property type="entry name" value="P-loop_NTPase"/>
</dbReference>
<keyword evidence="22" id="KW-1185">Reference proteome</keyword>
<evidence type="ECO:0000256" key="3">
    <source>
        <dbReference type="ARBA" id="ARBA00022475"/>
    </source>
</evidence>
<evidence type="ECO:0000256" key="9">
    <source>
        <dbReference type="ARBA" id="ARBA00022741"/>
    </source>
</evidence>
<dbReference type="FunFam" id="3.30.200.20:FF:000178">
    <property type="entry name" value="serine/threonine-protein kinase PBS1-like"/>
    <property type="match status" value="1"/>
</dbReference>
<evidence type="ECO:0000256" key="19">
    <source>
        <dbReference type="SAM" id="MobiDB-lite"/>
    </source>
</evidence>
<dbReference type="InterPro" id="IPR002182">
    <property type="entry name" value="NB-ARC"/>
</dbReference>
<dbReference type="SUPFAM" id="SSF52540">
    <property type="entry name" value="P-loop containing nucleoside triphosphate hydrolases"/>
    <property type="match status" value="1"/>
</dbReference>
<feature type="region of interest" description="Disordered" evidence="19">
    <location>
        <begin position="872"/>
        <end position="911"/>
    </location>
</feature>
<dbReference type="InterPro" id="IPR011009">
    <property type="entry name" value="Kinase-like_dom_sf"/>
</dbReference>
<comment type="catalytic activity">
    <reaction evidence="17">
        <text>L-seryl-[protein] + ATP = O-phospho-L-seryl-[protein] + ADP + H(+)</text>
        <dbReference type="Rhea" id="RHEA:17989"/>
        <dbReference type="Rhea" id="RHEA-COMP:9863"/>
        <dbReference type="Rhea" id="RHEA-COMP:11604"/>
        <dbReference type="ChEBI" id="CHEBI:15378"/>
        <dbReference type="ChEBI" id="CHEBI:29999"/>
        <dbReference type="ChEBI" id="CHEBI:30616"/>
        <dbReference type="ChEBI" id="CHEBI:83421"/>
        <dbReference type="ChEBI" id="CHEBI:456216"/>
        <dbReference type="EC" id="2.7.11.1"/>
    </reaction>
</comment>
<evidence type="ECO:0000313" key="22">
    <source>
        <dbReference type="Proteomes" id="UP000027138"/>
    </source>
</evidence>
<dbReference type="EMBL" id="KK914415">
    <property type="protein sequence ID" value="KDP37039.1"/>
    <property type="molecule type" value="Genomic_DNA"/>
</dbReference>
<dbReference type="GO" id="GO:0006952">
    <property type="term" value="P:defense response"/>
    <property type="evidence" value="ECO:0007669"/>
    <property type="project" value="UniProtKB-KW"/>
</dbReference>
<evidence type="ECO:0000256" key="11">
    <source>
        <dbReference type="ARBA" id="ARBA00022821"/>
    </source>
</evidence>
<keyword evidence="7" id="KW-0732">Signal</keyword>
<keyword evidence="4" id="KW-0723">Serine/threonine-protein kinase</keyword>
<keyword evidence="13" id="KW-1133">Transmembrane helix</keyword>
<protein>
    <recommendedName>
        <fullName evidence="2">non-specific serine/threonine protein kinase</fullName>
        <ecNumber evidence="2">2.7.11.1</ecNumber>
    </recommendedName>
</protein>
<keyword evidence="9 18" id="KW-0547">Nucleotide-binding</keyword>
<keyword evidence="6" id="KW-0812">Transmembrane</keyword>
<dbReference type="GO" id="GO:0043531">
    <property type="term" value="F:ADP binding"/>
    <property type="evidence" value="ECO:0007669"/>
    <property type="project" value="InterPro"/>
</dbReference>
<evidence type="ECO:0000256" key="14">
    <source>
        <dbReference type="ARBA" id="ARBA00023136"/>
    </source>
</evidence>
<comment type="catalytic activity">
    <reaction evidence="16">
        <text>L-threonyl-[protein] + ATP = O-phospho-L-threonyl-[protein] + ADP + H(+)</text>
        <dbReference type="Rhea" id="RHEA:46608"/>
        <dbReference type="Rhea" id="RHEA-COMP:11060"/>
        <dbReference type="Rhea" id="RHEA-COMP:11605"/>
        <dbReference type="ChEBI" id="CHEBI:15378"/>
        <dbReference type="ChEBI" id="CHEBI:30013"/>
        <dbReference type="ChEBI" id="CHEBI:30616"/>
        <dbReference type="ChEBI" id="CHEBI:61977"/>
        <dbReference type="ChEBI" id="CHEBI:456216"/>
        <dbReference type="EC" id="2.7.11.1"/>
    </reaction>
</comment>
<comment type="subcellular location">
    <subcellularLocation>
        <location evidence="1">Cell membrane</location>
        <topology evidence="1">Single-pass membrane protein</topology>
    </subcellularLocation>
</comment>
<organism evidence="21 22">
    <name type="scientific">Jatropha curcas</name>
    <name type="common">Barbados nut</name>
    <dbReference type="NCBI Taxonomy" id="180498"/>
    <lineage>
        <taxon>Eukaryota</taxon>
        <taxon>Viridiplantae</taxon>
        <taxon>Streptophyta</taxon>
        <taxon>Embryophyta</taxon>
        <taxon>Tracheophyta</taxon>
        <taxon>Spermatophyta</taxon>
        <taxon>Magnoliopsida</taxon>
        <taxon>eudicotyledons</taxon>
        <taxon>Gunneridae</taxon>
        <taxon>Pentapetalae</taxon>
        <taxon>rosids</taxon>
        <taxon>fabids</taxon>
        <taxon>Malpighiales</taxon>
        <taxon>Euphorbiaceae</taxon>
        <taxon>Crotonoideae</taxon>
        <taxon>Jatropheae</taxon>
        <taxon>Jatropha</taxon>
    </lineage>
</organism>
<dbReference type="PROSITE" id="PS00107">
    <property type="entry name" value="PROTEIN_KINASE_ATP"/>
    <property type="match status" value="1"/>
</dbReference>
<dbReference type="Proteomes" id="UP000027138">
    <property type="component" value="Unassembled WGS sequence"/>
</dbReference>
<dbReference type="PROSITE" id="PS50011">
    <property type="entry name" value="PROTEIN_KINASE_DOM"/>
    <property type="match status" value="1"/>
</dbReference>
<keyword evidence="10" id="KW-0418">Kinase</keyword>
<feature type="compositionally biased region" description="Basic residues" evidence="19">
    <location>
        <begin position="896"/>
        <end position="906"/>
    </location>
</feature>
<feature type="domain" description="Protein kinase" evidence="20">
    <location>
        <begin position="996"/>
        <end position="1286"/>
    </location>
</feature>
<dbReference type="Gene3D" id="3.30.200.20">
    <property type="entry name" value="Phosphorylase Kinase, domain 1"/>
    <property type="match status" value="1"/>
</dbReference>
<keyword evidence="3" id="KW-1003">Cell membrane</keyword>
<evidence type="ECO:0000313" key="21">
    <source>
        <dbReference type="EMBL" id="KDP37039.1"/>
    </source>
</evidence>
<evidence type="ECO:0000256" key="13">
    <source>
        <dbReference type="ARBA" id="ARBA00022989"/>
    </source>
</evidence>
<gene>
    <name evidence="21" type="ORF">JCGZ_06095</name>
</gene>
<dbReference type="Gene3D" id="1.10.510.10">
    <property type="entry name" value="Transferase(Phosphotransferase) domain 1"/>
    <property type="match status" value="1"/>
</dbReference>
<dbReference type="InterPro" id="IPR017441">
    <property type="entry name" value="Protein_kinase_ATP_BS"/>
</dbReference>
<keyword evidence="8" id="KW-0677">Repeat</keyword>
<dbReference type="STRING" id="180498.A0A067KYV8"/>
<dbReference type="Pfam" id="PF00931">
    <property type="entry name" value="NB-ARC"/>
    <property type="match status" value="1"/>
</dbReference>
<evidence type="ECO:0000256" key="2">
    <source>
        <dbReference type="ARBA" id="ARBA00012513"/>
    </source>
</evidence>
<proteinExistence type="predicted"/>
<evidence type="ECO:0000256" key="4">
    <source>
        <dbReference type="ARBA" id="ARBA00022527"/>
    </source>
</evidence>
<evidence type="ECO:0000256" key="12">
    <source>
        <dbReference type="ARBA" id="ARBA00022840"/>
    </source>
</evidence>
<evidence type="ECO:0000256" key="1">
    <source>
        <dbReference type="ARBA" id="ARBA00004162"/>
    </source>
</evidence>
<evidence type="ECO:0000256" key="17">
    <source>
        <dbReference type="ARBA" id="ARBA00048679"/>
    </source>
</evidence>
<dbReference type="PANTHER" id="PTHR47982:SF40">
    <property type="entry name" value="NON-SPECIFIC SERINE_THREONINE PROTEIN KINASE"/>
    <property type="match status" value="1"/>
</dbReference>
<dbReference type="GO" id="GO:0005886">
    <property type="term" value="C:plasma membrane"/>
    <property type="evidence" value="ECO:0007669"/>
    <property type="project" value="UniProtKB-SubCell"/>
</dbReference>
<dbReference type="GO" id="GO:0004674">
    <property type="term" value="F:protein serine/threonine kinase activity"/>
    <property type="evidence" value="ECO:0007669"/>
    <property type="project" value="UniProtKB-KW"/>
</dbReference>
<dbReference type="OrthoDB" id="664960at2759"/>
<keyword evidence="14" id="KW-0472">Membrane</keyword>
<dbReference type="InterPro" id="IPR047117">
    <property type="entry name" value="PERK1-13-like"/>
</dbReference>